<evidence type="ECO:0000313" key="2">
    <source>
        <dbReference type="Proteomes" id="UP000799755"/>
    </source>
</evidence>
<reference evidence="1" key="1">
    <citation type="journal article" date="2020" name="Stud. Mycol.">
        <title>101 Dothideomycetes genomes: a test case for predicting lifestyles and emergence of pathogens.</title>
        <authorList>
            <person name="Haridas S."/>
            <person name="Albert R."/>
            <person name="Binder M."/>
            <person name="Bloem J."/>
            <person name="Labutti K."/>
            <person name="Salamov A."/>
            <person name="Andreopoulos B."/>
            <person name="Baker S."/>
            <person name="Barry K."/>
            <person name="Bills G."/>
            <person name="Bluhm B."/>
            <person name="Cannon C."/>
            <person name="Castanera R."/>
            <person name="Culley D."/>
            <person name="Daum C."/>
            <person name="Ezra D."/>
            <person name="Gonzalez J."/>
            <person name="Henrissat B."/>
            <person name="Kuo A."/>
            <person name="Liang C."/>
            <person name="Lipzen A."/>
            <person name="Lutzoni F."/>
            <person name="Magnuson J."/>
            <person name="Mondo S."/>
            <person name="Nolan M."/>
            <person name="Ohm R."/>
            <person name="Pangilinan J."/>
            <person name="Park H.-J."/>
            <person name="Ramirez L."/>
            <person name="Alfaro M."/>
            <person name="Sun H."/>
            <person name="Tritt A."/>
            <person name="Yoshinaga Y."/>
            <person name="Zwiers L.-H."/>
            <person name="Turgeon B."/>
            <person name="Goodwin S."/>
            <person name="Spatafora J."/>
            <person name="Crous P."/>
            <person name="Grigoriev I."/>
        </authorList>
    </citation>
    <scope>NUCLEOTIDE SEQUENCE</scope>
    <source>
        <strain evidence="1">ATCC 200398</strain>
    </source>
</reference>
<dbReference type="Proteomes" id="UP000799755">
    <property type="component" value="Unassembled WGS sequence"/>
</dbReference>
<sequence>MKLNPALVAALLEGPALPYPGGSDGTWQPTVHSRDQLWYYVCVSLCTAFSGIFIILRLYTKLRVVHKLDLSDYLILLSFALLAAEVGIGRPTLNHGAGVHQWHIKVKDLFELLKWMNYAEILYGPTIFVVKMSILVQYLRMLAPNRTVNPFMFWGSWIIISTSFTFYTIDTFITIFACNPREKIWNKLRQEGHCMNYNAVVLATGYFNIISDVAILLLPVRSVWQLSIPLRKKVAISFLFATGLLACIASAMRIVETLAIVHKPDTSDVSYHIAWMGLWSYAEIALGIIVACTLSLPKLVQAKGWKLPSVFSSFSNPFSSNKTNPTLPTWHSHSEKSAHGGGGKTVNTVIIGQTLSQTDLTFETGSYQLKSSSSRDGSERS</sequence>
<comment type="caution">
    <text evidence="1">The sequence shown here is derived from an EMBL/GenBank/DDBJ whole genome shotgun (WGS) entry which is preliminary data.</text>
</comment>
<organism evidence="1 2">
    <name type="scientific">Lindgomyces ingoldianus</name>
    <dbReference type="NCBI Taxonomy" id="673940"/>
    <lineage>
        <taxon>Eukaryota</taxon>
        <taxon>Fungi</taxon>
        <taxon>Dikarya</taxon>
        <taxon>Ascomycota</taxon>
        <taxon>Pezizomycotina</taxon>
        <taxon>Dothideomycetes</taxon>
        <taxon>Pleosporomycetidae</taxon>
        <taxon>Pleosporales</taxon>
        <taxon>Lindgomycetaceae</taxon>
        <taxon>Lindgomyces</taxon>
    </lineage>
</organism>
<protein>
    <submittedName>
        <fullName evidence="1">Uncharacterized protein</fullName>
    </submittedName>
</protein>
<name>A0ACB6QEL2_9PLEO</name>
<keyword evidence="2" id="KW-1185">Reference proteome</keyword>
<evidence type="ECO:0000313" key="1">
    <source>
        <dbReference type="EMBL" id="KAF2464557.1"/>
    </source>
</evidence>
<gene>
    <name evidence="1" type="ORF">BDR25DRAFT_95504</name>
</gene>
<proteinExistence type="predicted"/>
<accession>A0ACB6QEL2</accession>
<dbReference type="EMBL" id="MU003535">
    <property type="protein sequence ID" value="KAF2464557.1"/>
    <property type="molecule type" value="Genomic_DNA"/>
</dbReference>